<accession>G0R516</accession>
<evidence type="ECO:0000259" key="4">
    <source>
        <dbReference type="PROSITE" id="PS50158"/>
    </source>
</evidence>
<dbReference type="AlphaFoldDB" id="G0R516"/>
<keyword evidence="6" id="KW-1185">Reference proteome</keyword>
<dbReference type="GO" id="GO:0008270">
    <property type="term" value="F:zinc ion binding"/>
    <property type="evidence" value="ECO:0007669"/>
    <property type="project" value="UniProtKB-KW"/>
</dbReference>
<keyword evidence="1" id="KW-0479">Metal-binding</keyword>
<dbReference type="PROSITE" id="PS50158">
    <property type="entry name" value="ZF_CCHC"/>
    <property type="match status" value="1"/>
</dbReference>
<evidence type="ECO:0000256" key="1">
    <source>
        <dbReference type="PROSITE-ProRule" id="PRU00047"/>
    </source>
</evidence>
<feature type="coiled-coil region" evidence="2">
    <location>
        <begin position="527"/>
        <end position="563"/>
    </location>
</feature>
<protein>
    <recommendedName>
        <fullName evidence="4">CCHC-type domain-containing protein</fullName>
    </recommendedName>
</protein>
<keyword evidence="3" id="KW-1133">Transmembrane helix</keyword>
<sequence>MEELFRDLAYLILFFLSNFQILFLYFSLKKFVRREKLFLNKILLGIMIFILCKKGKQKFMLKADVNKHNQQLLNREISSVNKLFLARDQEKARLKVQQLLICQFYLKTYLFKYQKNTRKILKNICQIRDEMIFYQQKVNTQCYSCGETNHTIKDCHFLHYYRSKELIIMRYIYSAPNIYRVPFRRKRKRIKNSLTNLKQTRQNLQKIRLSYIYEALKDNLEKISQKEEPNFFNDKQFFLNCKRFKYVNKQVIVLSDESFSQSDSDDVENSDDQFDDNKQIYSIQEEDFDDSKHVSVLNKKKSVFYQNFITKKIVKYSSSFDQNQLSPSNSYQFTDKYLKEKNQKNKKEEEIEESCELLGNFVIEENQEHQDNYLKQFNLDKKEEYENLSQYKELNKFNMPNIQILINDNNISYADTDKTMRHKQNSINRKFEKKQRGSKLDIEQESIFKKNNRNSVKSLQLINFKNTNTPLSKGDVDNLNISFAKMHNKNLLSLSNSISNVRKGSLLNNKINNNILNTSIISNNVQIENAQQQQIQQQQNNNLQNKQLNEEYLLQRLKELLRQQVHERIQKKYRCFQYIRFAIDKLIRKCYVYLRFRYNERVRVLFQIQQFLKCYQKVKNIQIKIQEKLKNLTKKKLRQIFYNNCLLKITEQQNFKYQQYKRNQQLKNSLKIYIYIYKQNKYIYIYIYIFLLYIFVYINIYFVQFIIKIQIQKVQKIQLICKSISNNCLRF</sequence>
<evidence type="ECO:0000256" key="2">
    <source>
        <dbReference type="SAM" id="Coils"/>
    </source>
</evidence>
<dbReference type="EMBL" id="GL984360">
    <property type="protein sequence ID" value="EGR27418.1"/>
    <property type="molecule type" value="Genomic_DNA"/>
</dbReference>
<keyword evidence="2" id="KW-0175">Coiled coil</keyword>
<feature type="transmembrane region" description="Helical" evidence="3">
    <location>
        <begin position="7"/>
        <end position="25"/>
    </location>
</feature>
<dbReference type="Proteomes" id="UP000008983">
    <property type="component" value="Unassembled WGS sequence"/>
</dbReference>
<name>G0R516_ICHMU</name>
<dbReference type="GeneID" id="14903473"/>
<evidence type="ECO:0000256" key="3">
    <source>
        <dbReference type="SAM" id="Phobius"/>
    </source>
</evidence>
<dbReference type="RefSeq" id="XP_004024328.1">
    <property type="nucleotide sequence ID" value="XM_004024279.1"/>
</dbReference>
<organism evidence="5 6">
    <name type="scientific">Ichthyophthirius multifiliis</name>
    <name type="common">White spot disease agent</name>
    <name type="synonym">Ich</name>
    <dbReference type="NCBI Taxonomy" id="5932"/>
    <lineage>
        <taxon>Eukaryota</taxon>
        <taxon>Sar</taxon>
        <taxon>Alveolata</taxon>
        <taxon>Ciliophora</taxon>
        <taxon>Intramacronucleata</taxon>
        <taxon>Oligohymenophorea</taxon>
        <taxon>Hymenostomatida</taxon>
        <taxon>Ophryoglenina</taxon>
        <taxon>Ichthyophthirius</taxon>
    </lineage>
</organism>
<evidence type="ECO:0000313" key="6">
    <source>
        <dbReference type="Proteomes" id="UP000008983"/>
    </source>
</evidence>
<evidence type="ECO:0000313" key="5">
    <source>
        <dbReference type="EMBL" id="EGR27418.1"/>
    </source>
</evidence>
<proteinExistence type="predicted"/>
<reference evidence="5 6" key="1">
    <citation type="submission" date="2011-07" db="EMBL/GenBank/DDBJ databases">
        <authorList>
            <person name="Coyne R."/>
            <person name="Brami D."/>
            <person name="Johnson J."/>
            <person name="Hostetler J."/>
            <person name="Hannick L."/>
            <person name="Clark T."/>
            <person name="Cassidy-Hanley D."/>
            <person name="Inman J."/>
        </authorList>
    </citation>
    <scope>NUCLEOTIDE SEQUENCE [LARGE SCALE GENOMIC DNA]</scope>
    <source>
        <strain evidence="5 6">G5</strain>
    </source>
</reference>
<dbReference type="InParanoid" id="G0R516"/>
<keyword evidence="3" id="KW-0472">Membrane</keyword>
<dbReference type="InterPro" id="IPR001878">
    <property type="entry name" value="Znf_CCHC"/>
</dbReference>
<dbReference type="GO" id="GO:0003676">
    <property type="term" value="F:nucleic acid binding"/>
    <property type="evidence" value="ECO:0007669"/>
    <property type="project" value="InterPro"/>
</dbReference>
<feature type="transmembrane region" description="Helical" evidence="3">
    <location>
        <begin position="683"/>
        <end position="707"/>
    </location>
</feature>
<feature type="transmembrane region" description="Helical" evidence="3">
    <location>
        <begin position="37"/>
        <end position="52"/>
    </location>
</feature>
<keyword evidence="1" id="KW-0862">Zinc</keyword>
<keyword evidence="3" id="KW-0812">Transmembrane</keyword>
<gene>
    <name evidence="5" type="ORF">IMG5_196000</name>
</gene>
<keyword evidence="1" id="KW-0863">Zinc-finger</keyword>
<feature type="domain" description="CCHC-type" evidence="4">
    <location>
        <begin position="142"/>
        <end position="155"/>
    </location>
</feature>